<accession>A0A0S4LSR5</accession>
<dbReference type="AlphaFoldDB" id="A0A0S4LSR5"/>
<reference evidence="3" key="1">
    <citation type="submission" date="2015-10" db="EMBL/GenBank/DDBJ databases">
        <authorList>
            <person name="Luecker S."/>
            <person name="Luecker S."/>
        </authorList>
    </citation>
    <scope>NUCLEOTIDE SEQUENCE [LARGE SCALE GENOMIC DNA]</scope>
</reference>
<dbReference type="Proteomes" id="UP000198736">
    <property type="component" value="Unassembled WGS sequence"/>
</dbReference>
<dbReference type="STRING" id="1742973.COMA2_80158"/>
<feature type="signal peptide" evidence="1">
    <location>
        <begin position="1"/>
        <end position="20"/>
    </location>
</feature>
<evidence type="ECO:0000313" key="3">
    <source>
        <dbReference type="Proteomes" id="UP000198736"/>
    </source>
</evidence>
<evidence type="ECO:0000256" key="1">
    <source>
        <dbReference type="SAM" id="SignalP"/>
    </source>
</evidence>
<gene>
    <name evidence="2" type="ORF">COMA2_80158</name>
</gene>
<organism evidence="2 3">
    <name type="scientific">Candidatus Nitrospira nitrificans</name>
    <dbReference type="NCBI Taxonomy" id="1742973"/>
    <lineage>
        <taxon>Bacteria</taxon>
        <taxon>Pseudomonadati</taxon>
        <taxon>Nitrospirota</taxon>
        <taxon>Nitrospiria</taxon>
        <taxon>Nitrospirales</taxon>
        <taxon>Nitrospiraceae</taxon>
        <taxon>Nitrospira</taxon>
    </lineage>
</organism>
<dbReference type="PROSITE" id="PS51257">
    <property type="entry name" value="PROKAR_LIPOPROTEIN"/>
    <property type="match status" value="1"/>
</dbReference>
<proteinExistence type="predicted"/>
<dbReference type="RefSeq" id="WP_139077493.1">
    <property type="nucleotide sequence ID" value="NZ_CZPZ01000035.1"/>
</dbReference>
<sequence length="105" mass="11457">MRHKLFHMALVATIALSAAALGCSQTAAERRAASPTLAERVKQDAVTGRVHEVGAKYVSIRQSDGETQRVRVDDHTKMDRVAVGDQVKAYVSEDGYATTIQRESD</sequence>
<evidence type="ECO:0008006" key="4">
    <source>
        <dbReference type="Google" id="ProtNLM"/>
    </source>
</evidence>
<keyword evidence="3" id="KW-1185">Reference proteome</keyword>
<protein>
    <recommendedName>
        <fullName evidence="4">DUF5666 domain-containing protein</fullName>
    </recommendedName>
</protein>
<dbReference type="EMBL" id="CZPZ01000035">
    <property type="protein sequence ID" value="CUS39741.1"/>
    <property type="molecule type" value="Genomic_DNA"/>
</dbReference>
<feature type="chain" id="PRO_5006624281" description="DUF5666 domain-containing protein" evidence="1">
    <location>
        <begin position="21"/>
        <end position="105"/>
    </location>
</feature>
<dbReference type="OrthoDB" id="9900079at2"/>
<name>A0A0S4LSR5_9BACT</name>
<evidence type="ECO:0000313" key="2">
    <source>
        <dbReference type="EMBL" id="CUS39741.1"/>
    </source>
</evidence>
<keyword evidence="1" id="KW-0732">Signal</keyword>